<feature type="domain" description="HTH tetR-type" evidence="4">
    <location>
        <begin position="9"/>
        <end position="69"/>
    </location>
</feature>
<dbReference type="PANTHER" id="PTHR47506:SF6">
    <property type="entry name" value="HTH-TYPE TRANSCRIPTIONAL REPRESSOR NEMR"/>
    <property type="match status" value="1"/>
</dbReference>
<sequence>MRRTKEAALETRAKILESALDIFSEKNFSNASLTEIAANVGLTKGALYWHFRNKNDLLLRLFEEICRHGEDRVKNLFDAPDSSGKLRRYYKNSLARLLKDDRNKKIHKIMTKRDEWPEDIQQSVSQIIKDSMEREKLMVKNFVRKGQEEGRLRKDISAEALAVLISSIFHGLCVMQLSGMLPKEFPQYTDILFDAFEKELNIKQQ</sequence>
<dbReference type="EMBL" id="VSSQ01012022">
    <property type="protein sequence ID" value="MPM48259.1"/>
    <property type="molecule type" value="Genomic_DNA"/>
</dbReference>
<evidence type="ECO:0000259" key="4">
    <source>
        <dbReference type="PROSITE" id="PS50977"/>
    </source>
</evidence>
<evidence type="ECO:0000313" key="5">
    <source>
        <dbReference type="EMBL" id="MPM48259.1"/>
    </source>
</evidence>
<dbReference type="InterPro" id="IPR009057">
    <property type="entry name" value="Homeodomain-like_sf"/>
</dbReference>
<organism evidence="5">
    <name type="scientific">bioreactor metagenome</name>
    <dbReference type="NCBI Taxonomy" id="1076179"/>
    <lineage>
        <taxon>unclassified sequences</taxon>
        <taxon>metagenomes</taxon>
        <taxon>ecological metagenomes</taxon>
    </lineage>
</organism>
<dbReference type="PROSITE" id="PS50977">
    <property type="entry name" value="HTH_TETR_2"/>
    <property type="match status" value="1"/>
</dbReference>
<evidence type="ECO:0000256" key="1">
    <source>
        <dbReference type="ARBA" id="ARBA00023015"/>
    </source>
</evidence>
<comment type="caution">
    <text evidence="5">The sequence shown here is derived from an EMBL/GenBank/DDBJ whole genome shotgun (WGS) entry which is preliminary data.</text>
</comment>
<dbReference type="Gene3D" id="1.10.357.10">
    <property type="entry name" value="Tetracycline Repressor, domain 2"/>
    <property type="match status" value="1"/>
</dbReference>
<dbReference type="PRINTS" id="PR00455">
    <property type="entry name" value="HTHTETR"/>
</dbReference>
<name>A0A645A4Z5_9ZZZZ</name>
<dbReference type="GO" id="GO:0003677">
    <property type="term" value="F:DNA binding"/>
    <property type="evidence" value="ECO:0007669"/>
    <property type="project" value="UniProtKB-KW"/>
</dbReference>
<keyword evidence="1" id="KW-0805">Transcription regulation</keyword>
<reference evidence="5" key="1">
    <citation type="submission" date="2019-08" db="EMBL/GenBank/DDBJ databases">
        <authorList>
            <person name="Kucharzyk K."/>
            <person name="Murdoch R.W."/>
            <person name="Higgins S."/>
            <person name="Loffler F."/>
        </authorList>
    </citation>
    <scope>NUCLEOTIDE SEQUENCE</scope>
</reference>
<dbReference type="AlphaFoldDB" id="A0A645A4Z5"/>
<keyword evidence="2" id="KW-0238">DNA-binding</keyword>
<proteinExistence type="predicted"/>
<dbReference type="SUPFAM" id="SSF48498">
    <property type="entry name" value="Tetracyclin repressor-like, C-terminal domain"/>
    <property type="match status" value="1"/>
</dbReference>
<dbReference type="PANTHER" id="PTHR47506">
    <property type="entry name" value="TRANSCRIPTIONAL REGULATORY PROTEIN"/>
    <property type="match status" value="1"/>
</dbReference>
<dbReference type="SUPFAM" id="SSF46689">
    <property type="entry name" value="Homeodomain-like"/>
    <property type="match status" value="1"/>
</dbReference>
<evidence type="ECO:0000256" key="2">
    <source>
        <dbReference type="ARBA" id="ARBA00023125"/>
    </source>
</evidence>
<accession>A0A645A4Z5</accession>
<evidence type="ECO:0000256" key="3">
    <source>
        <dbReference type="ARBA" id="ARBA00023163"/>
    </source>
</evidence>
<protein>
    <submittedName>
        <fullName evidence="5">HTH-type transcriptional regulator MtrR</fullName>
    </submittedName>
</protein>
<dbReference type="InterPro" id="IPR036271">
    <property type="entry name" value="Tet_transcr_reg_TetR-rel_C_sf"/>
</dbReference>
<gene>
    <name evidence="5" type="primary">mtrR_2</name>
    <name evidence="5" type="ORF">SDC9_94983</name>
</gene>
<dbReference type="InterPro" id="IPR001647">
    <property type="entry name" value="HTH_TetR"/>
</dbReference>
<keyword evidence="3" id="KW-0804">Transcription</keyword>
<dbReference type="Pfam" id="PF00440">
    <property type="entry name" value="TetR_N"/>
    <property type="match status" value="1"/>
</dbReference>